<evidence type="ECO:0000259" key="2">
    <source>
        <dbReference type="Pfam" id="PF00294"/>
    </source>
</evidence>
<dbReference type="SUPFAM" id="SSF53613">
    <property type="entry name" value="Ribokinase-like"/>
    <property type="match status" value="1"/>
</dbReference>
<evidence type="ECO:0000313" key="3">
    <source>
        <dbReference type="EMBL" id="GGY32334.1"/>
    </source>
</evidence>
<name>A0ABQ3A4U1_9ACTN</name>
<feature type="region of interest" description="Disordered" evidence="1">
    <location>
        <begin position="65"/>
        <end position="107"/>
    </location>
</feature>
<feature type="domain" description="Carbohydrate kinase PfkB" evidence="2">
    <location>
        <begin position="4"/>
        <end position="63"/>
    </location>
</feature>
<dbReference type="Pfam" id="PF00294">
    <property type="entry name" value="PfkB"/>
    <property type="match status" value="1"/>
</dbReference>
<reference evidence="4" key="1">
    <citation type="journal article" date="2019" name="Int. J. Syst. Evol. Microbiol.">
        <title>The Global Catalogue of Microorganisms (GCM) 10K type strain sequencing project: providing services to taxonomists for standard genome sequencing and annotation.</title>
        <authorList>
            <consortium name="The Broad Institute Genomics Platform"/>
            <consortium name="The Broad Institute Genome Sequencing Center for Infectious Disease"/>
            <person name="Wu L."/>
            <person name="Ma J."/>
        </authorList>
    </citation>
    <scope>NUCLEOTIDE SEQUENCE [LARGE SCALE GENOMIC DNA]</scope>
    <source>
        <strain evidence="4">JCM 4957</strain>
    </source>
</reference>
<comment type="caution">
    <text evidence="3">The sequence shown here is derived from an EMBL/GenBank/DDBJ whole genome shotgun (WGS) entry which is preliminary data.</text>
</comment>
<feature type="compositionally biased region" description="Pro residues" evidence="1">
    <location>
        <begin position="70"/>
        <end position="80"/>
    </location>
</feature>
<evidence type="ECO:0000313" key="4">
    <source>
        <dbReference type="Proteomes" id="UP000653308"/>
    </source>
</evidence>
<keyword evidence="4" id="KW-1185">Reference proteome</keyword>
<gene>
    <name evidence="3" type="ORF">GCM10010384_44640</name>
</gene>
<proteinExistence type="predicted"/>
<dbReference type="InterPro" id="IPR011611">
    <property type="entry name" value="PfkB_dom"/>
</dbReference>
<protein>
    <recommendedName>
        <fullName evidence="2">Carbohydrate kinase PfkB domain-containing protein</fullName>
    </recommendedName>
</protein>
<evidence type="ECO:0000256" key="1">
    <source>
        <dbReference type="SAM" id="MobiDB-lite"/>
    </source>
</evidence>
<dbReference type="InterPro" id="IPR029056">
    <property type="entry name" value="Ribokinase-like"/>
</dbReference>
<dbReference type="Gene3D" id="3.40.1190.20">
    <property type="match status" value="1"/>
</dbReference>
<feature type="compositionally biased region" description="Polar residues" evidence="1">
    <location>
        <begin position="90"/>
        <end position="100"/>
    </location>
</feature>
<organism evidence="3 4">
    <name type="scientific">Streptomyces djakartensis</name>
    <dbReference type="NCBI Taxonomy" id="68193"/>
    <lineage>
        <taxon>Bacteria</taxon>
        <taxon>Bacillati</taxon>
        <taxon>Actinomycetota</taxon>
        <taxon>Actinomycetes</taxon>
        <taxon>Kitasatosporales</taxon>
        <taxon>Streptomycetaceae</taxon>
        <taxon>Streptomyces</taxon>
    </lineage>
</organism>
<dbReference type="EMBL" id="BMWE01000012">
    <property type="protein sequence ID" value="GGY32334.1"/>
    <property type="molecule type" value="Genomic_DNA"/>
</dbReference>
<accession>A0ABQ3A4U1</accession>
<dbReference type="Proteomes" id="UP000653308">
    <property type="component" value="Unassembled WGS sequence"/>
</dbReference>
<sequence>MREALATGVGEVVVKRGARGATGFTAGGTTDRPARQVDAVDLVGAGDAFVAGYLSGLLDGADATPVCTGPSPPRRSPSPPGATGRAFPRGTNSACSTSPTARPFAEPGNVVIGTVSPAQFRTGETSRWQLPGSDRRVRSTVLALAAMAWLRVSARWPLTRPGGRR</sequence>